<proteinExistence type="predicted"/>
<evidence type="ECO:0000256" key="1">
    <source>
        <dbReference type="SAM" id="Phobius"/>
    </source>
</evidence>
<keyword evidence="3" id="KW-1185">Reference proteome</keyword>
<gene>
    <name evidence="2" type="ORF">E1757_00605</name>
</gene>
<dbReference type="Proteomes" id="UP000295636">
    <property type="component" value="Unassembled WGS sequence"/>
</dbReference>
<sequence length="67" mass="8057">MVIITLVFAAIACYEWNFLQRRRRKTRTFWIVGCFWAAAFLYLMLIYSLQRFPSPNRLIEAVFTFGK</sequence>
<organism evidence="2 3">
    <name type="scientific">Paenibacillus piri</name>
    <dbReference type="NCBI Taxonomy" id="2547395"/>
    <lineage>
        <taxon>Bacteria</taxon>
        <taxon>Bacillati</taxon>
        <taxon>Bacillota</taxon>
        <taxon>Bacilli</taxon>
        <taxon>Bacillales</taxon>
        <taxon>Paenibacillaceae</taxon>
        <taxon>Paenibacillus</taxon>
    </lineage>
</organism>
<protein>
    <submittedName>
        <fullName evidence="2">Uncharacterized protein</fullName>
    </submittedName>
</protein>
<evidence type="ECO:0000313" key="3">
    <source>
        <dbReference type="Proteomes" id="UP000295636"/>
    </source>
</evidence>
<dbReference type="OrthoDB" id="2665102at2"/>
<feature type="transmembrane region" description="Helical" evidence="1">
    <location>
        <begin position="29"/>
        <end position="49"/>
    </location>
</feature>
<dbReference type="RefSeq" id="WP_133224875.1">
    <property type="nucleotide sequence ID" value="NZ_SMRT01000001.1"/>
</dbReference>
<name>A0A4R5KVZ8_9BACL</name>
<keyword evidence="1" id="KW-0812">Transmembrane</keyword>
<reference evidence="2 3" key="1">
    <citation type="submission" date="2019-03" db="EMBL/GenBank/DDBJ databases">
        <title>This is whole genome sequence of Paenibacillus sp MS74 strain.</title>
        <authorList>
            <person name="Trinh H.N."/>
        </authorList>
    </citation>
    <scope>NUCLEOTIDE SEQUENCE [LARGE SCALE GENOMIC DNA]</scope>
    <source>
        <strain evidence="2 3">MS74</strain>
    </source>
</reference>
<comment type="caution">
    <text evidence="2">The sequence shown here is derived from an EMBL/GenBank/DDBJ whole genome shotgun (WGS) entry which is preliminary data.</text>
</comment>
<evidence type="ECO:0000313" key="2">
    <source>
        <dbReference type="EMBL" id="TDG00182.1"/>
    </source>
</evidence>
<keyword evidence="1" id="KW-1133">Transmembrane helix</keyword>
<dbReference type="EMBL" id="SMRT01000001">
    <property type="protein sequence ID" value="TDG00182.1"/>
    <property type="molecule type" value="Genomic_DNA"/>
</dbReference>
<keyword evidence="1" id="KW-0472">Membrane</keyword>
<accession>A0A4R5KVZ8</accession>
<dbReference type="AlphaFoldDB" id="A0A4R5KVZ8"/>